<protein>
    <submittedName>
        <fullName evidence="9">2,3-bisphosphoglycerate-independent phosphoglycerate mutase-like protein, putative</fullName>
    </submittedName>
</protein>
<comment type="catalytic activity">
    <reaction evidence="1">
        <text>(2R)-2-phosphoglycerate = (2R)-3-phosphoglycerate</text>
        <dbReference type="Rhea" id="RHEA:15901"/>
        <dbReference type="ChEBI" id="CHEBI:58272"/>
        <dbReference type="ChEBI" id="CHEBI:58289"/>
        <dbReference type="EC" id="5.4.2.12"/>
    </reaction>
</comment>
<dbReference type="GO" id="GO:0046872">
    <property type="term" value="F:metal ion binding"/>
    <property type="evidence" value="ECO:0007669"/>
    <property type="project" value="InterPro"/>
</dbReference>
<evidence type="ECO:0000259" key="8">
    <source>
        <dbReference type="Pfam" id="PF06094"/>
    </source>
</evidence>
<accession>Q383C9</accession>
<evidence type="ECO:0000259" key="7">
    <source>
        <dbReference type="Pfam" id="PF01676"/>
    </source>
</evidence>
<dbReference type="VEuPathDB" id="TriTrypDB:Tb927.11.11490"/>
<evidence type="ECO:0000256" key="4">
    <source>
        <dbReference type="ARBA" id="ARBA00005524"/>
    </source>
</evidence>
<keyword evidence="6" id="KW-1133">Transmembrane helix</keyword>
<dbReference type="PANTHER" id="PTHR31209:SF0">
    <property type="entry name" value="METALLOENZYME DOMAIN-CONTAINING PROTEIN"/>
    <property type="match status" value="1"/>
</dbReference>
<dbReference type="InterPro" id="IPR036568">
    <property type="entry name" value="GGCT-like_sf"/>
</dbReference>
<dbReference type="OrthoDB" id="113620at2759"/>
<feature type="transmembrane region" description="Helical" evidence="6">
    <location>
        <begin position="25"/>
        <end position="42"/>
    </location>
</feature>
<dbReference type="InterPro" id="IPR017850">
    <property type="entry name" value="Alkaline_phosphatase_core_sf"/>
</dbReference>
<dbReference type="Gene3D" id="3.30.70.2130">
    <property type="entry name" value="Metalloenzyme domain"/>
    <property type="match status" value="1"/>
</dbReference>
<dbReference type="Gene3D" id="3.40.720.10">
    <property type="entry name" value="Alkaline Phosphatase, subunit A"/>
    <property type="match status" value="2"/>
</dbReference>
<keyword evidence="6" id="KW-0812">Transmembrane</keyword>
<dbReference type="PaxDb" id="5691-EAN80102"/>
<organism evidence="9 10">
    <name type="scientific">Trypanosoma brucei brucei (strain 927/4 GUTat10.1)</name>
    <dbReference type="NCBI Taxonomy" id="185431"/>
    <lineage>
        <taxon>Eukaryota</taxon>
        <taxon>Discoba</taxon>
        <taxon>Euglenozoa</taxon>
        <taxon>Kinetoplastea</taxon>
        <taxon>Metakinetoplastina</taxon>
        <taxon>Trypanosomatida</taxon>
        <taxon>Trypanosomatidae</taxon>
        <taxon>Trypanosoma</taxon>
    </lineage>
</organism>
<reference evidence="9 10" key="1">
    <citation type="journal article" date="2005" name="Science">
        <title>Comparative genomics of trypanosomatid parasitic protozoa.</title>
        <authorList>
            <person name="El-Sayed N.M."/>
            <person name="Myler P.J."/>
            <person name="Blandin G."/>
            <person name="Berriman M."/>
            <person name="Crabtree J."/>
            <person name="Aggarwal G."/>
            <person name="Caler E."/>
            <person name="Renauld H."/>
            <person name="Worthey E.A."/>
            <person name="Hertz-Fowler C."/>
            <person name="Ghedin E."/>
            <person name="Peacock C."/>
            <person name="Bartholomeu D.C."/>
            <person name="Haas B.J."/>
            <person name="Tran A.N."/>
            <person name="Wortman J.R."/>
            <person name="Alsmark U.C."/>
            <person name="Angiuoli S."/>
            <person name="Anupama A."/>
            <person name="Badger J."/>
            <person name="Bringaud F."/>
            <person name="Cadag E."/>
            <person name="Carlton J.M."/>
            <person name="Cerqueira G.C."/>
            <person name="Creasy T."/>
            <person name="Delcher A.L."/>
            <person name="Djikeng A."/>
            <person name="Embley T.M."/>
            <person name="Hauser C."/>
            <person name="Ivens A.C."/>
            <person name="Kummerfeld S.K."/>
            <person name="Pereira-Leal J.B."/>
            <person name="Nilsson D."/>
            <person name="Peterson J."/>
            <person name="Salzberg S.L."/>
            <person name="Shallom J."/>
            <person name="Silva J.C."/>
            <person name="Sundaram J."/>
            <person name="Westenberger S."/>
            <person name="White O."/>
            <person name="Melville S.E."/>
            <person name="Donelson J.E."/>
            <person name="Andersson B."/>
            <person name="Stuart K.D."/>
            <person name="Hall N."/>
        </authorList>
    </citation>
    <scope>NUCLEOTIDE SEQUENCE [LARGE SCALE GENOMIC DNA]</scope>
    <source>
        <strain evidence="9 10">927/4 GUTat10.1</strain>
    </source>
</reference>
<dbReference type="GeneID" id="3665055"/>
<dbReference type="AlphaFoldDB" id="Q383C9"/>
<dbReference type="InterPro" id="IPR004456">
    <property type="entry name" value="Pglycerate_mutase_ApgM"/>
</dbReference>
<dbReference type="CDD" id="cd16011">
    <property type="entry name" value="iPGM_like"/>
    <property type="match status" value="1"/>
</dbReference>
<dbReference type="InterPro" id="IPR042253">
    <property type="entry name" value="Pglycerate_mutase_ApgM_sf"/>
</dbReference>
<reference evidence="9 10" key="2">
    <citation type="journal article" date="2005" name="Science">
        <title>The genome of the African trypanosome Trypanosoma brucei.</title>
        <authorList>
            <person name="Berriman M."/>
            <person name="Ghedin E."/>
            <person name="Hertz-Fowler C."/>
            <person name="Blandin G."/>
            <person name="Renauld H."/>
            <person name="Bartholomeu D.C."/>
            <person name="Lennard N.J."/>
            <person name="Caler E."/>
            <person name="Hamlin N.E."/>
            <person name="Haas B."/>
            <person name="Bohme U."/>
            <person name="Hannick L."/>
            <person name="Aslett M.A."/>
            <person name="Shallom J."/>
            <person name="Marcello L."/>
            <person name="Hou L."/>
            <person name="Wickstead B."/>
            <person name="Alsmark U.C."/>
            <person name="Arrowsmith C."/>
            <person name="Atkin R.J."/>
            <person name="Barron A.J."/>
            <person name="Bringaud F."/>
            <person name="Brooks K."/>
            <person name="Carrington M."/>
            <person name="Cherevach I."/>
            <person name="Chillingworth T.J."/>
            <person name="Churcher C."/>
            <person name="Clark L.N."/>
            <person name="Corton C.H."/>
            <person name="Cronin A."/>
            <person name="Davies R.M."/>
            <person name="Doggett J."/>
            <person name="Djikeng A."/>
            <person name="Feldblyum T."/>
            <person name="Field M.C."/>
            <person name="Fraser A."/>
            <person name="Goodhead I."/>
            <person name="Hance Z."/>
            <person name="Harper D."/>
            <person name="Harris B.R."/>
            <person name="Hauser H."/>
            <person name="Hostetler J."/>
            <person name="Ivens A."/>
            <person name="Jagels K."/>
            <person name="Johnson D."/>
            <person name="Johnson J."/>
            <person name="Jones K."/>
            <person name="Kerhornou A.X."/>
            <person name="Koo H."/>
            <person name="Larke N."/>
            <person name="Landfear S."/>
            <person name="Larkin C."/>
            <person name="Leech V."/>
            <person name="Line A."/>
            <person name="Lord A."/>
            <person name="Macleod A."/>
            <person name="Mooney P.J."/>
            <person name="Moule S."/>
            <person name="Martin D.M."/>
            <person name="Morgan G.W."/>
            <person name="Mungall K."/>
            <person name="Norbertczak H."/>
            <person name="Ormond D."/>
            <person name="Pai G."/>
            <person name="Peacock C.S."/>
            <person name="Peterson J."/>
            <person name="Quail M.A."/>
            <person name="Rabbinowitsch E."/>
            <person name="Rajandream M.A."/>
            <person name="Reitter C."/>
            <person name="Salzberg S.L."/>
            <person name="Sanders M."/>
            <person name="Schobel S."/>
            <person name="Sharp S."/>
            <person name="Simmonds M."/>
            <person name="Simpson A.J."/>
            <person name="Tallon L."/>
            <person name="Turner C.M."/>
            <person name="Tait A."/>
            <person name="Tivey A.R."/>
            <person name="Van Aken S."/>
            <person name="Walker D."/>
            <person name="Wanless D."/>
            <person name="Wang S."/>
            <person name="White B."/>
            <person name="White O."/>
            <person name="Whitehead S."/>
            <person name="Woodward J."/>
            <person name="Wortman J."/>
            <person name="Adams M.D."/>
            <person name="Embley T.M."/>
            <person name="Gull K."/>
            <person name="Ullu E."/>
            <person name="Barry J.D."/>
            <person name="Fairlamb A.H."/>
            <person name="Opperdoes F."/>
            <person name="Barrell B.G."/>
            <person name="Donelson J.E."/>
            <person name="Hall N."/>
            <person name="Fraser C.M."/>
            <person name="Melville S.E."/>
            <person name="El-Sayed N.M."/>
        </authorList>
    </citation>
    <scope>NUCLEOTIDE SEQUENCE [LARGE SCALE GENOMIC DNA]</scope>
    <source>
        <strain evidence="9 10">927/4 GUTat10.1</strain>
    </source>
</reference>
<dbReference type="PANTHER" id="PTHR31209">
    <property type="entry name" value="COFACTOR-INDEPENDENT PHOSPHOGLYCERATE MUTASE"/>
    <property type="match status" value="1"/>
</dbReference>
<dbReference type="EMBL" id="CH464491">
    <property type="protein sequence ID" value="EAN80102.1"/>
    <property type="molecule type" value="Genomic_DNA"/>
</dbReference>
<dbReference type="GO" id="GO:0006096">
    <property type="term" value="P:glycolytic process"/>
    <property type="evidence" value="ECO:0007669"/>
    <property type="project" value="UniProtKB-KW"/>
</dbReference>
<keyword evidence="6" id="KW-0472">Membrane</keyword>
<evidence type="ECO:0000313" key="9">
    <source>
        <dbReference type="EMBL" id="EAN80102.1"/>
    </source>
</evidence>
<evidence type="ECO:0000256" key="6">
    <source>
        <dbReference type="SAM" id="Phobius"/>
    </source>
</evidence>
<keyword evidence="5" id="KW-0324">Glycolysis</keyword>
<dbReference type="InterPro" id="IPR009288">
    <property type="entry name" value="AIG2-like_dom"/>
</dbReference>
<proteinExistence type="inferred from homology"/>
<dbReference type="SUPFAM" id="SSF110857">
    <property type="entry name" value="Gamma-glutamyl cyclotransferase-like"/>
    <property type="match status" value="1"/>
</dbReference>
<dbReference type="Pfam" id="PF06094">
    <property type="entry name" value="GGACT"/>
    <property type="match status" value="1"/>
</dbReference>
<dbReference type="SUPFAM" id="SSF53649">
    <property type="entry name" value="Alkaline phosphatase-like"/>
    <property type="match status" value="1"/>
</dbReference>
<feature type="domain" description="Gamma-glutamylcyclotransferase AIG2-like" evidence="8">
    <location>
        <begin position="67"/>
        <end position="218"/>
    </location>
</feature>
<dbReference type="Proteomes" id="UP000008524">
    <property type="component" value="Chromosome 11"/>
</dbReference>
<comment type="pathway">
    <text evidence="3">Carbohydrate degradation.</text>
</comment>
<gene>
    <name evidence="9" type="ORF">Tb11.01.3340</name>
</gene>
<dbReference type="Pfam" id="PF10143">
    <property type="entry name" value="PhosphMutase"/>
    <property type="match status" value="1"/>
</dbReference>
<evidence type="ECO:0000256" key="5">
    <source>
        <dbReference type="ARBA" id="ARBA00023152"/>
    </source>
</evidence>
<dbReference type="InParanoid" id="Q383C9"/>
<dbReference type="CDD" id="cd06661">
    <property type="entry name" value="GGCT_like"/>
    <property type="match status" value="1"/>
</dbReference>
<dbReference type="eggNOG" id="ENOG502QR26">
    <property type="taxonomic scope" value="Eukaryota"/>
</dbReference>
<evidence type="ECO:0000256" key="1">
    <source>
        <dbReference type="ARBA" id="ARBA00000370"/>
    </source>
</evidence>
<dbReference type="KEGG" id="tbr:Tb11.01.3340"/>
<evidence type="ECO:0000256" key="2">
    <source>
        <dbReference type="ARBA" id="ARBA00002315"/>
    </source>
</evidence>
<evidence type="ECO:0000256" key="3">
    <source>
        <dbReference type="ARBA" id="ARBA00004921"/>
    </source>
</evidence>
<name>Q383C9_TRYB2</name>
<dbReference type="RefSeq" id="XP_829214.1">
    <property type="nucleotide sequence ID" value="XM_824121.1"/>
</dbReference>
<dbReference type="InterPro" id="IPR013024">
    <property type="entry name" value="GGCT-like"/>
</dbReference>
<dbReference type="GO" id="GO:0004619">
    <property type="term" value="F:phosphoglycerate mutase activity"/>
    <property type="evidence" value="ECO:0007669"/>
    <property type="project" value="UniProtKB-EC"/>
</dbReference>
<dbReference type="STRING" id="185431.Q383C9"/>
<dbReference type="InterPro" id="IPR006124">
    <property type="entry name" value="Metalloenzyme"/>
</dbReference>
<dbReference type="Pfam" id="PF01676">
    <property type="entry name" value="Metalloenzyme"/>
    <property type="match status" value="1"/>
</dbReference>
<feature type="domain" description="Metalloenzyme" evidence="7">
    <location>
        <begin position="279"/>
        <end position="734"/>
    </location>
</feature>
<comment type="function">
    <text evidence="2">Catalyzes the interconversion of 2-phosphoglycerate and 3-phosphoglycerate.</text>
</comment>
<keyword evidence="10" id="KW-1185">Reference proteome</keyword>
<sequence>MLRTGKVSIIPFRTSLFRKLQAQPPGYLTPIIFLYFFFFSNFKSVNFMRNAMADATSSHLEGPTTLVFVYGTLQRGENNYPWWLANPRHAAFITVAITRRRYPLFVNLLPGSSSCSPCLLNLPEEGEEDFPEGSFAGVDSDGRVTAHHVVGELFAVTETMKRWLDVLEDVETGLYSVGTIDVVPLGNAQFVERVLLVGEGEAIRALVYFRERDYSEDWRSPSPKCGSTLLRRFSASECVRIYGHRFTGSPAHLRGAVGLREGLERIGHRSPTATPVNPKPIVLFIIDGIGDVSYPGLGHRTPLEVVSGCPSRGEGSGGTGQGDDETFDKFVAPGINVVTRHGVSGVMDVFEAGVTCGSDTAHLSIFGYPPQQYYRGRGAYEALGAGLHLDEGDIAFKCNFSVLDEKTGIVLKRRCDRDFTREGPILCEFLDGLVVEVEPEHEIGEVKTHTLKVRYATEHRCGVAITGNGLSHKITGTDPLADDRPLLHCKPTVSPGHEEYEAALYTSRVVNAASERVNELLRCHPINETRRVEGKQVANIVLFRGASNKGWVPPFTVRHGLNGFIVSPTCIIKGLGICCGLSSVDAEGATGDWDTNVNAKVDAVLKELGVANLLEKGSGDNTEEITASPYNFAVLHVKGVDDAGHECSLTHKLVMLKKCGDAMQRLWDALPTGSTMVVLADHSTPISLGDHSCEPVPVSLATKGSEITDGVQFYSEVECVAGALGRFRGEVLMDVVKRAHHWYHYRQ</sequence>
<dbReference type="Gene3D" id="3.10.490.10">
    <property type="entry name" value="Gamma-glutamyl cyclotransferase-like"/>
    <property type="match status" value="1"/>
</dbReference>
<evidence type="ECO:0000313" key="10">
    <source>
        <dbReference type="Proteomes" id="UP000008524"/>
    </source>
</evidence>
<comment type="similarity">
    <text evidence="4">Belongs to the BPG-independent phosphoglycerate mutase family. A-PGAM subfamily.</text>
</comment>